<evidence type="ECO:0000256" key="1">
    <source>
        <dbReference type="SAM" id="MobiDB-lite"/>
    </source>
</evidence>
<dbReference type="PROSITE" id="PS00194">
    <property type="entry name" value="THIOREDOXIN_1"/>
    <property type="match status" value="1"/>
</dbReference>
<dbReference type="KEGG" id="toy:FO059_05305"/>
<dbReference type="EMBL" id="CP041765">
    <property type="protein sequence ID" value="QDQ96866.1"/>
    <property type="molecule type" value="Genomic_DNA"/>
</dbReference>
<evidence type="ECO:0000313" key="3">
    <source>
        <dbReference type="EMBL" id="QDQ96866.1"/>
    </source>
</evidence>
<dbReference type="SUPFAM" id="SSF52833">
    <property type="entry name" value="Thioredoxin-like"/>
    <property type="match status" value="1"/>
</dbReference>
<feature type="region of interest" description="Disordered" evidence="1">
    <location>
        <begin position="30"/>
        <end position="66"/>
    </location>
</feature>
<dbReference type="InterPro" id="IPR017937">
    <property type="entry name" value="Thioredoxin_CS"/>
</dbReference>
<feature type="domain" description="Thioredoxin" evidence="2">
    <location>
        <begin position="36"/>
        <end position="174"/>
    </location>
</feature>
<proteinExistence type="predicted"/>
<reference evidence="3 4" key="1">
    <citation type="submission" date="2019-07" db="EMBL/GenBank/DDBJ databases">
        <title>Tomitella cavernea sp. nov., an actinomycete isolated from soil.</title>
        <authorList>
            <person name="Cheng J."/>
        </authorList>
    </citation>
    <scope>NUCLEOTIDE SEQUENCE [LARGE SCALE GENOMIC DNA]</scope>
    <source>
        <strain evidence="3 4">HY188</strain>
    </source>
</reference>
<dbReference type="Pfam" id="PF00085">
    <property type="entry name" value="Thioredoxin"/>
    <property type="match status" value="1"/>
</dbReference>
<dbReference type="Proteomes" id="UP000317344">
    <property type="component" value="Chromosome"/>
</dbReference>
<feature type="compositionally biased region" description="Basic and acidic residues" evidence="1">
    <location>
        <begin position="46"/>
        <end position="56"/>
    </location>
</feature>
<dbReference type="PANTHER" id="PTHR43601:SF3">
    <property type="entry name" value="THIOREDOXIN, MITOCHONDRIAL"/>
    <property type="match status" value="1"/>
</dbReference>
<dbReference type="InterPro" id="IPR013766">
    <property type="entry name" value="Thioredoxin_domain"/>
</dbReference>
<dbReference type="AlphaFoldDB" id="A0A516X1A9"/>
<dbReference type="PANTHER" id="PTHR43601">
    <property type="entry name" value="THIOREDOXIN, MITOCHONDRIAL"/>
    <property type="match status" value="1"/>
</dbReference>
<evidence type="ECO:0000259" key="2">
    <source>
        <dbReference type="PROSITE" id="PS51352"/>
    </source>
</evidence>
<sequence length="174" mass="17958">MTGTVILVLVVVLAVAVGLVLRARSGTVKPTAGAQTVARRPAPAGRPDDQADRDVDTAEEESGDQTGVQALLRAAGLRGDGPAVVHFSATWCGPCAAVRRVVAGTSARLAAEAPEGAPVQDLELDLDEHAVLARRLRVMSLPTTFIYDAEGVGHGRISGVPDASALAEALRPLR</sequence>
<dbReference type="Gene3D" id="3.40.30.10">
    <property type="entry name" value="Glutaredoxin"/>
    <property type="match status" value="1"/>
</dbReference>
<dbReference type="GO" id="GO:0045454">
    <property type="term" value="P:cell redox homeostasis"/>
    <property type="evidence" value="ECO:0007669"/>
    <property type="project" value="TreeGrafter"/>
</dbReference>
<name>A0A516X1A9_9ACTN</name>
<accession>A0A516X1A9</accession>
<keyword evidence="4" id="KW-1185">Reference proteome</keyword>
<dbReference type="RefSeq" id="WP_143906977.1">
    <property type="nucleotide sequence ID" value="NZ_CP041765.1"/>
</dbReference>
<gene>
    <name evidence="3" type="ORF">FO059_05305</name>
</gene>
<dbReference type="InterPro" id="IPR036249">
    <property type="entry name" value="Thioredoxin-like_sf"/>
</dbReference>
<reference evidence="3 4" key="2">
    <citation type="submission" date="2019-07" db="EMBL/GenBank/DDBJ databases">
        <authorList>
            <person name="Huang Y."/>
        </authorList>
    </citation>
    <scope>NUCLEOTIDE SEQUENCE [LARGE SCALE GENOMIC DNA]</scope>
    <source>
        <strain evidence="3 4">HY188</strain>
    </source>
</reference>
<dbReference type="PROSITE" id="PS51352">
    <property type="entry name" value="THIOREDOXIN_2"/>
    <property type="match status" value="1"/>
</dbReference>
<dbReference type="OrthoDB" id="1495530at2"/>
<protein>
    <submittedName>
        <fullName evidence="3">Thioredoxin family protein</fullName>
    </submittedName>
</protein>
<evidence type="ECO:0000313" key="4">
    <source>
        <dbReference type="Proteomes" id="UP000317344"/>
    </source>
</evidence>
<organism evidence="3 4">
    <name type="scientific">Tomitella fengzijianii</name>
    <dbReference type="NCBI Taxonomy" id="2597660"/>
    <lineage>
        <taxon>Bacteria</taxon>
        <taxon>Bacillati</taxon>
        <taxon>Actinomycetota</taxon>
        <taxon>Actinomycetes</taxon>
        <taxon>Mycobacteriales</taxon>
        <taxon>Tomitella</taxon>
    </lineage>
</organism>
<dbReference type="CDD" id="cd02947">
    <property type="entry name" value="TRX_family"/>
    <property type="match status" value="1"/>
</dbReference>